<dbReference type="OrthoDB" id="5149792at2"/>
<dbReference type="CDD" id="cd01483">
    <property type="entry name" value="E1_enzyme_family"/>
    <property type="match status" value="1"/>
</dbReference>
<dbReference type="GO" id="GO:0008641">
    <property type="term" value="F:ubiquitin-like modifier activating enzyme activity"/>
    <property type="evidence" value="ECO:0007669"/>
    <property type="project" value="InterPro"/>
</dbReference>
<protein>
    <recommendedName>
        <fullName evidence="2">THIF-type NAD/FAD binding fold domain-containing protein</fullName>
    </recommendedName>
</protein>
<dbReference type="InterPro" id="IPR035985">
    <property type="entry name" value="Ubiquitin-activating_enz"/>
</dbReference>
<dbReference type="STRING" id="1538463.B0T36_13210"/>
<dbReference type="Gene3D" id="3.40.109.10">
    <property type="entry name" value="NADH Oxidase"/>
    <property type="match status" value="2"/>
</dbReference>
<dbReference type="EMBL" id="MUMY01000010">
    <property type="protein sequence ID" value="ONM48313.1"/>
    <property type="molecule type" value="Genomic_DNA"/>
</dbReference>
<feature type="domain" description="THIF-type NAD/FAD binding fold" evidence="2">
    <location>
        <begin position="91"/>
        <end position="225"/>
    </location>
</feature>
<dbReference type="PANTHER" id="PTHR43267:SF3">
    <property type="entry name" value="THIF PROTEIN"/>
    <property type="match status" value="1"/>
</dbReference>
<dbReference type="InterPro" id="IPR000594">
    <property type="entry name" value="ThiF_NAD_FAD-bd"/>
</dbReference>
<proteinExistence type="predicted"/>
<comment type="caution">
    <text evidence="3">The sequence shown here is derived from an EMBL/GenBank/DDBJ whole genome shotgun (WGS) entry which is preliminary data.</text>
</comment>
<dbReference type="InterPro" id="IPR045886">
    <property type="entry name" value="ThiF/MoeB/HesA"/>
</dbReference>
<dbReference type="PANTHER" id="PTHR43267">
    <property type="entry name" value="TRNA THREONYLCARBAMOYLADENOSINE DEHYDRATASE"/>
    <property type="match status" value="1"/>
</dbReference>
<evidence type="ECO:0000256" key="1">
    <source>
        <dbReference type="SAM" id="MobiDB-lite"/>
    </source>
</evidence>
<dbReference type="Pfam" id="PF00899">
    <property type="entry name" value="ThiF"/>
    <property type="match status" value="1"/>
</dbReference>
<gene>
    <name evidence="3" type="ORF">B0T46_13130</name>
</gene>
<dbReference type="Proteomes" id="UP000188836">
    <property type="component" value="Unassembled WGS sequence"/>
</dbReference>
<evidence type="ECO:0000259" key="2">
    <source>
        <dbReference type="Pfam" id="PF00899"/>
    </source>
</evidence>
<feature type="compositionally biased region" description="Basic and acidic residues" evidence="1">
    <location>
        <begin position="350"/>
        <end position="360"/>
    </location>
</feature>
<sequence length="720" mass="78159">MVAEADLGVEYRPLILDPNEIEDARVLTELRADPQIEFIDLRGLLDAEFSRLADPPDCGEGPESDRWVYYPWRRSVLGLPGARTFRAIRLDRNRNKLTRDEQDRLSALSIGIVGQSVGHAIAYTLAQEGVCGSLRLADFDELELTNLNRVPATLFDITVNKAIVTARRIAELDPYLPVEVRGAGIDEHTADEFVDGLSVVVEECDSLDIKLTMREAARRHRIPLVMETSDRGLLDVERFDLEPDRKPFHGLLGETKAARLRGLSTRDKAPYVVRLMGPRDLSARMAASMVEVGVTLTSWPQLAGDVMLGAASVTAAIRKIGLGAPLMSGRTRVDLDRALDELAQPPLTDDTQRGDRDTRDITAPSGNDIGRVLECAQRAPSGGNAQPWTLRVDRGAIRIELDPQYTTAMDIGYRGSAVAVGAALYNARVAAAAHHLLGPYELIESGEPGAPPLTAVLRGAGQSDAALAADYPLALRRETNRRLGYGAPIPDDVLGELAAAVHAEGAVLRAVTDAGSIHAAAALLAESDRIRYLTPRLHREMFAEMRWPGDDLATGIDTRSLELTPDERAALEIGRRADVMAQLHEWSAGAALGDYARDRVTSSSAIVVVTFPDTQAADAHVLAGYATAGAAVQRLWIQAERRGLAVQPMSPVFLFSRRRGELEAISPAYADTLATIQGRFLELLGVPEYETMALVLRLSYAAAAGVRSRRRPVPGADTRS</sequence>
<feature type="region of interest" description="Disordered" evidence="1">
    <location>
        <begin position="342"/>
        <end position="370"/>
    </location>
</feature>
<dbReference type="SUPFAM" id="SSF55469">
    <property type="entry name" value="FMN-dependent nitroreductase-like"/>
    <property type="match status" value="2"/>
</dbReference>
<dbReference type="AlphaFoldDB" id="A0A1W0BDX7"/>
<dbReference type="GO" id="GO:0061504">
    <property type="term" value="P:cyclic threonylcarbamoyladenosine biosynthetic process"/>
    <property type="evidence" value="ECO:0007669"/>
    <property type="project" value="TreeGrafter"/>
</dbReference>
<evidence type="ECO:0000313" key="4">
    <source>
        <dbReference type="Proteomes" id="UP000188836"/>
    </source>
</evidence>
<evidence type="ECO:0000313" key="3">
    <source>
        <dbReference type="EMBL" id="ONM48313.1"/>
    </source>
</evidence>
<accession>A0A1W0BDX7</accession>
<dbReference type="NCBIfam" id="NF005901">
    <property type="entry name" value="PRK07877.1"/>
    <property type="match status" value="1"/>
</dbReference>
<keyword evidence="4" id="KW-1185">Reference proteome</keyword>
<name>A0A1W0BDX7_9NOCA</name>
<dbReference type="Gene3D" id="3.40.50.720">
    <property type="entry name" value="NAD(P)-binding Rossmann-like Domain"/>
    <property type="match status" value="1"/>
</dbReference>
<dbReference type="GO" id="GO:0061503">
    <property type="term" value="F:tRNA threonylcarbamoyladenosine dehydratase"/>
    <property type="evidence" value="ECO:0007669"/>
    <property type="project" value="TreeGrafter"/>
</dbReference>
<dbReference type="GO" id="GO:0016491">
    <property type="term" value="F:oxidoreductase activity"/>
    <property type="evidence" value="ECO:0007669"/>
    <property type="project" value="InterPro"/>
</dbReference>
<dbReference type="SUPFAM" id="SSF69572">
    <property type="entry name" value="Activating enzymes of the ubiquitin-like proteins"/>
    <property type="match status" value="1"/>
</dbReference>
<reference evidence="3 4" key="1">
    <citation type="journal article" date="2016" name="Antonie Van Leeuwenhoek">
        <title>Nocardia donostiensis sp. nov., isolated from human respiratory specimens.</title>
        <authorList>
            <person name="Ercibengoa M."/>
            <person name="Bell M."/>
            <person name="Marimon J.M."/>
            <person name="Humrighouse B."/>
            <person name="Klenk H.P."/>
            <person name="Potter G."/>
            <person name="Perez-Trallero E."/>
        </authorList>
    </citation>
    <scope>NUCLEOTIDE SEQUENCE [LARGE SCALE GENOMIC DNA]</scope>
    <source>
        <strain evidence="3 4">X1655</strain>
    </source>
</reference>
<dbReference type="RefSeq" id="WP_077116890.1">
    <property type="nucleotide sequence ID" value="NZ_LOKT01000008.1"/>
</dbReference>
<dbReference type="InterPro" id="IPR000415">
    <property type="entry name" value="Nitroreductase-like"/>
</dbReference>
<organism evidence="3 4">
    <name type="scientific">Nocardia donostiensis</name>
    <dbReference type="NCBI Taxonomy" id="1538463"/>
    <lineage>
        <taxon>Bacteria</taxon>
        <taxon>Bacillati</taxon>
        <taxon>Actinomycetota</taxon>
        <taxon>Actinomycetes</taxon>
        <taxon>Mycobacteriales</taxon>
        <taxon>Nocardiaceae</taxon>
        <taxon>Nocardia</taxon>
    </lineage>
</organism>